<proteinExistence type="predicted"/>
<keyword evidence="2" id="KW-1185">Reference proteome</keyword>
<name>A0A517Z9B2_9PLAN</name>
<accession>A0A517Z9B2</accession>
<dbReference type="EMBL" id="CP036275">
    <property type="protein sequence ID" value="QDU39056.1"/>
    <property type="molecule type" value="Genomic_DNA"/>
</dbReference>
<sequence length="465" mass="50420">MTGRFALNSRVCSWRSAVLRLMVVVLFLFSTSPLMADKLRVGTFAVDASPPVGSPLAYDPTVGIQLPLSCRGIVIVGAGEPIVLCAIDWIGISSGGHQVFRERLGEAAGTTAARVAVHTLHQHDAPRCDFSADELLQAQGLGGTGFDTAHARDVLRRASLAVTDAVSNAVPVTHVGLGEGTVEKVASNRRILGPDGKVLHTRYTATANPKIRAFPAGTIDPQLKLLSFWNEDEPVAVLTWYATHPQSYYRTGLANPDFPGMARNARQDETGVPHIHFNGAGGNIGAGKWNDGSPENRQILADRVADGMRKAWENVDLEPVSAEDVDWQVESVVLPVADHLDEEQLLATVQNSEADNATRWYAAKNLVWLRRCKVRDPIDISCLSVGRARVLHMPGELFVEYQLAAQQVRPDLFVAMAAYGDYAPGYIGTEVAYGQGGYETSERASRVAPEVEHVLMEAVRSLLKN</sequence>
<evidence type="ECO:0000313" key="2">
    <source>
        <dbReference type="Proteomes" id="UP000320496"/>
    </source>
</evidence>
<protein>
    <submittedName>
        <fullName evidence="1">Neutral/alkaline non-lysosomal ceramidase</fullName>
    </submittedName>
</protein>
<organism evidence="1 2">
    <name type="scientific">Maioricimonas rarisocia</name>
    <dbReference type="NCBI Taxonomy" id="2528026"/>
    <lineage>
        <taxon>Bacteria</taxon>
        <taxon>Pseudomonadati</taxon>
        <taxon>Planctomycetota</taxon>
        <taxon>Planctomycetia</taxon>
        <taxon>Planctomycetales</taxon>
        <taxon>Planctomycetaceae</taxon>
        <taxon>Maioricimonas</taxon>
    </lineage>
</organism>
<reference evidence="1 2" key="1">
    <citation type="submission" date="2019-02" db="EMBL/GenBank/DDBJ databases">
        <title>Deep-cultivation of Planctomycetes and their phenomic and genomic characterization uncovers novel biology.</title>
        <authorList>
            <person name="Wiegand S."/>
            <person name="Jogler M."/>
            <person name="Boedeker C."/>
            <person name="Pinto D."/>
            <person name="Vollmers J."/>
            <person name="Rivas-Marin E."/>
            <person name="Kohn T."/>
            <person name="Peeters S.H."/>
            <person name="Heuer A."/>
            <person name="Rast P."/>
            <person name="Oberbeckmann S."/>
            <person name="Bunk B."/>
            <person name="Jeske O."/>
            <person name="Meyerdierks A."/>
            <person name="Storesund J.E."/>
            <person name="Kallscheuer N."/>
            <person name="Luecker S."/>
            <person name="Lage O.M."/>
            <person name="Pohl T."/>
            <person name="Merkel B.J."/>
            <person name="Hornburger P."/>
            <person name="Mueller R.-W."/>
            <person name="Bruemmer F."/>
            <person name="Labrenz M."/>
            <person name="Spormann A.M."/>
            <person name="Op den Camp H."/>
            <person name="Overmann J."/>
            <person name="Amann R."/>
            <person name="Jetten M.S.M."/>
            <person name="Mascher T."/>
            <person name="Medema M.H."/>
            <person name="Devos D.P."/>
            <person name="Kaster A.-K."/>
            <person name="Ovreas L."/>
            <person name="Rohde M."/>
            <person name="Galperin M.Y."/>
            <person name="Jogler C."/>
        </authorList>
    </citation>
    <scope>NUCLEOTIDE SEQUENCE [LARGE SCALE GENOMIC DNA]</scope>
    <source>
        <strain evidence="1 2">Mal4</strain>
    </source>
</reference>
<dbReference type="KEGG" id="mri:Mal4_33910"/>
<gene>
    <name evidence="1" type="ORF">Mal4_33910</name>
</gene>
<evidence type="ECO:0000313" key="1">
    <source>
        <dbReference type="EMBL" id="QDU39056.1"/>
    </source>
</evidence>
<dbReference type="Proteomes" id="UP000320496">
    <property type="component" value="Chromosome"/>
</dbReference>
<dbReference type="AlphaFoldDB" id="A0A517Z9B2"/>